<evidence type="ECO:0000313" key="1">
    <source>
        <dbReference type="EMBL" id="SDX31891.1"/>
    </source>
</evidence>
<dbReference type="SUPFAM" id="SSF53474">
    <property type="entry name" value="alpha/beta-Hydrolases"/>
    <property type="match status" value="1"/>
</dbReference>
<reference evidence="2" key="1">
    <citation type="submission" date="2016-10" db="EMBL/GenBank/DDBJ databases">
        <authorList>
            <person name="Varghese N."/>
            <person name="Submissions S."/>
        </authorList>
    </citation>
    <scope>NUCLEOTIDE SEQUENCE [LARGE SCALE GENOMIC DNA]</scope>
    <source>
        <strain evidence="2">CGMCC 4.3530</strain>
    </source>
</reference>
<dbReference type="STRING" id="418495.SAMN05216215_1009223"/>
<dbReference type="Proteomes" id="UP000199529">
    <property type="component" value="Unassembled WGS sequence"/>
</dbReference>
<proteinExistence type="predicted"/>
<dbReference type="InterPro" id="IPR029058">
    <property type="entry name" value="AB_hydrolase_fold"/>
</dbReference>
<dbReference type="EMBL" id="FNOK01000009">
    <property type="protein sequence ID" value="SDX31891.1"/>
    <property type="molecule type" value="Genomic_DNA"/>
</dbReference>
<accession>A0A1H3AR64</accession>
<protein>
    <submittedName>
        <fullName evidence="1">Pimeloyl-ACP methyl ester carboxylesterase</fullName>
    </submittedName>
</protein>
<name>A0A1H3AR64_9PSEU</name>
<dbReference type="AlphaFoldDB" id="A0A1H3AR64"/>
<organism evidence="1 2">
    <name type="scientific">Saccharopolyspora shandongensis</name>
    <dbReference type="NCBI Taxonomy" id="418495"/>
    <lineage>
        <taxon>Bacteria</taxon>
        <taxon>Bacillati</taxon>
        <taxon>Actinomycetota</taxon>
        <taxon>Actinomycetes</taxon>
        <taxon>Pseudonocardiales</taxon>
        <taxon>Pseudonocardiaceae</taxon>
        <taxon>Saccharopolyspora</taxon>
    </lineage>
</organism>
<sequence>MAAGGRHAPPHPDQLVEDLETQQEKLIRTGTLTLDGTPIDYRERGDGPPLLLLPGGAGHAGVLDGLAAHLVDHYRVVAMSSRMASARPGTEHGDQHPKLYAEDTLGLIEALFDEPPTVFAFSSSAITTLELLARHPDRLRLAVVHEPPVLGLLPDAGRHRDALEAARTTARTQGMDEAARLITETMTALEPGTDSPDLRHPGDWLDGYAETLPEPPTPELLELFSQLGELQPLFLEHVLIPFTTGEVDLAALGAAGPRLIPVAGIDSRGQLPYRAAAALATGLGLPLTEFPGGHLGPVERPAQFAGALRALLEER</sequence>
<dbReference type="Gene3D" id="3.40.50.1820">
    <property type="entry name" value="alpha/beta hydrolase"/>
    <property type="match status" value="1"/>
</dbReference>
<keyword evidence="2" id="KW-1185">Reference proteome</keyword>
<gene>
    <name evidence="1" type="ORF">SAMN05216215_1009223</name>
</gene>
<dbReference type="RefSeq" id="WP_245761106.1">
    <property type="nucleotide sequence ID" value="NZ_FNOK01000009.1"/>
</dbReference>
<evidence type="ECO:0000313" key="2">
    <source>
        <dbReference type="Proteomes" id="UP000199529"/>
    </source>
</evidence>